<dbReference type="PANTHER" id="PTHR46401:SF2">
    <property type="entry name" value="GLYCOSYLTRANSFERASE WBBK-RELATED"/>
    <property type="match status" value="1"/>
</dbReference>
<dbReference type="CDD" id="cd03794">
    <property type="entry name" value="GT4_WbuB-like"/>
    <property type="match status" value="1"/>
</dbReference>
<evidence type="ECO:0000313" key="4">
    <source>
        <dbReference type="Proteomes" id="UP000000445"/>
    </source>
</evidence>
<sequence length="398" mass="46570">MNIAILNHYASIPEMGSSETRHFELAKRFVKDGHSVDVYVGDFSHLSGKRWSETFGWRFSKEGVNFIVVKTREYSGNSLSRLLSSYDYYKNGKKLVVQREYDVIIASSPHPFSWSLGWYYVKKKKGKLFLEIRDVWPDDLVELGSISYSHPVSKLFDFMCKKYYPKADGIISLVPDLSRHFERLRVHPERFVFVPNGVDLSRFENYEHCPRVEEILSRVPQNKMKVLYAGSIVPHNGVKEFLEMLSGVKEDTREKFVFIFVGPSQPDYLEELKKTFRNLRNVFFFDPVPKKCVPSLFQKVDFLLFTLSPTKMAHPAVSSYKVLDYMASGKPVLCIDVEGILFKETNGAIFFNERNLEEVLEDLLKKDYSHLGLKNREYVERERDWSRLYEKLKEFIFS</sequence>
<dbReference type="GO" id="GO:0009103">
    <property type="term" value="P:lipopolysaccharide biosynthetic process"/>
    <property type="evidence" value="ECO:0007669"/>
    <property type="project" value="TreeGrafter"/>
</dbReference>
<dbReference type="Gene3D" id="3.40.50.2000">
    <property type="entry name" value="Glycogen Phosphorylase B"/>
    <property type="match status" value="2"/>
</dbReference>
<dbReference type="Proteomes" id="UP000000445">
    <property type="component" value="Chromosome"/>
</dbReference>
<name>B9KAL2_THENN</name>
<dbReference type="InterPro" id="IPR028098">
    <property type="entry name" value="Glyco_trans_4-like_N"/>
</dbReference>
<dbReference type="EMBL" id="CP000916">
    <property type="protein sequence ID" value="ACM23995.1"/>
    <property type="molecule type" value="Genomic_DNA"/>
</dbReference>
<gene>
    <name evidence="3" type="ordered locus">CTN_1819</name>
</gene>
<dbReference type="PANTHER" id="PTHR46401">
    <property type="entry name" value="GLYCOSYLTRANSFERASE WBBK-RELATED"/>
    <property type="match status" value="1"/>
</dbReference>
<evidence type="ECO:0000313" key="3">
    <source>
        <dbReference type="EMBL" id="ACM23995.1"/>
    </source>
</evidence>
<dbReference type="HOGENOM" id="CLU_009583_11_2_0"/>
<dbReference type="RefSeq" id="WP_015920232.1">
    <property type="nucleotide sequence ID" value="NC_011978.1"/>
</dbReference>
<dbReference type="CAZy" id="GT4">
    <property type="family name" value="Glycosyltransferase Family 4"/>
</dbReference>
<dbReference type="Pfam" id="PF13692">
    <property type="entry name" value="Glyco_trans_1_4"/>
    <property type="match status" value="1"/>
</dbReference>
<feature type="domain" description="Glycosyltransferase subfamily 4-like N-terminal" evidence="2">
    <location>
        <begin position="20"/>
        <end position="202"/>
    </location>
</feature>
<dbReference type="GO" id="GO:0016757">
    <property type="term" value="F:glycosyltransferase activity"/>
    <property type="evidence" value="ECO:0007669"/>
    <property type="project" value="TreeGrafter"/>
</dbReference>
<protein>
    <submittedName>
        <fullName evidence="3">Lipopolysaccharide biosynthesis protein</fullName>
    </submittedName>
</protein>
<proteinExistence type="predicted"/>
<keyword evidence="1" id="KW-0808">Transferase</keyword>
<dbReference type="Pfam" id="PF13439">
    <property type="entry name" value="Glyco_transf_4"/>
    <property type="match status" value="1"/>
</dbReference>
<evidence type="ECO:0000256" key="1">
    <source>
        <dbReference type="ARBA" id="ARBA00022679"/>
    </source>
</evidence>
<dbReference type="KEGG" id="tna:CTN_1819"/>
<dbReference type="SUPFAM" id="SSF53756">
    <property type="entry name" value="UDP-Glycosyltransferase/glycogen phosphorylase"/>
    <property type="match status" value="1"/>
</dbReference>
<accession>B9KAL2</accession>
<keyword evidence="4" id="KW-1185">Reference proteome</keyword>
<dbReference type="STRING" id="309803.CTN_1819"/>
<dbReference type="eggNOG" id="COG0438">
    <property type="taxonomic scope" value="Bacteria"/>
</dbReference>
<dbReference type="AlphaFoldDB" id="B9KAL2"/>
<evidence type="ECO:0000259" key="2">
    <source>
        <dbReference type="Pfam" id="PF13439"/>
    </source>
</evidence>
<organism evidence="3 4">
    <name type="scientific">Thermotoga neapolitana (strain ATCC 49049 / DSM 4359 / NBRC 107923 / NS-E)</name>
    <dbReference type="NCBI Taxonomy" id="309803"/>
    <lineage>
        <taxon>Bacteria</taxon>
        <taxon>Thermotogati</taxon>
        <taxon>Thermotogota</taxon>
        <taxon>Thermotogae</taxon>
        <taxon>Thermotogales</taxon>
        <taxon>Thermotogaceae</taxon>
        <taxon>Thermotoga</taxon>
    </lineage>
</organism>
<reference evidence="3 4" key="1">
    <citation type="journal article" date="2009" name="Biosci. Biotechnol. Biochem.">
        <title>WeGAS: a web-based microbial genome annotation system.</title>
        <authorList>
            <person name="Lee D."/>
            <person name="Seo H."/>
            <person name="Park C."/>
            <person name="Park K."/>
        </authorList>
    </citation>
    <scope>NUCLEOTIDE SEQUENCE [LARGE SCALE GENOMIC DNA]</scope>
    <source>
        <strain evidence="4">ATCC 49049 / DSM 4359 / NBRC 107923 / NS-E</strain>
    </source>
</reference>